<protein>
    <submittedName>
        <fullName evidence="2">Uncharacterized protein</fullName>
    </submittedName>
</protein>
<dbReference type="AlphaFoldDB" id="A0A167JRA3"/>
<keyword evidence="3" id="KW-1185">Reference proteome</keyword>
<evidence type="ECO:0000313" key="2">
    <source>
        <dbReference type="EMBL" id="KZO93824.1"/>
    </source>
</evidence>
<keyword evidence="1" id="KW-0812">Transmembrane</keyword>
<dbReference type="Proteomes" id="UP000076738">
    <property type="component" value="Unassembled WGS sequence"/>
</dbReference>
<feature type="transmembrane region" description="Helical" evidence="1">
    <location>
        <begin position="63"/>
        <end position="82"/>
    </location>
</feature>
<accession>A0A167JRA3</accession>
<name>A0A167JRA3_CALVF</name>
<evidence type="ECO:0000256" key="1">
    <source>
        <dbReference type="SAM" id="Phobius"/>
    </source>
</evidence>
<sequence length="93" mass="10392">MWSRDAGQRMNPVEKVWGARAWATPDSQYKVRNRQLEVESTRGGSERRNEGLFLHGSGRKGRLVKVPIAAAIVAVILCILIQPGQLGTDSRRH</sequence>
<dbReference type="EMBL" id="KV417299">
    <property type="protein sequence ID" value="KZO93824.1"/>
    <property type="molecule type" value="Genomic_DNA"/>
</dbReference>
<evidence type="ECO:0000313" key="3">
    <source>
        <dbReference type="Proteomes" id="UP000076738"/>
    </source>
</evidence>
<proteinExistence type="predicted"/>
<gene>
    <name evidence="2" type="ORF">CALVIDRAFT_244074</name>
</gene>
<keyword evidence="1" id="KW-1133">Transmembrane helix</keyword>
<reference evidence="2 3" key="1">
    <citation type="journal article" date="2016" name="Mol. Biol. Evol.">
        <title>Comparative Genomics of Early-Diverging Mushroom-Forming Fungi Provides Insights into the Origins of Lignocellulose Decay Capabilities.</title>
        <authorList>
            <person name="Nagy L.G."/>
            <person name="Riley R."/>
            <person name="Tritt A."/>
            <person name="Adam C."/>
            <person name="Daum C."/>
            <person name="Floudas D."/>
            <person name="Sun H."/>
            <person name="Yadav J.S."/>
            <person name="Pangilinan J."/>
            <person name="Larsson K.H."/>
            <person name="Matsuura K."/>
            <person name="Barry K."/>
            <person name="Labutti K."/>
            <person name="Kuo R."/>
            <person name="Ohm R.A."/>
            <person name="Bhattacharya S.S."/>
            <person name="Shirouzu T."/>
            <person name="Yoshinaga Y."/>
            <person name="Martin F.M."/>
            <person name="Grigoriev I.V."/>
            <person name="Hibbett D.S."/>
        </authorList>
    </citation>
    <scope>NUCLEOTIDE SEQUENCE [LARGE SCALE GENOMIC DNA]</scope>
    <source>
        <strain evidence="2 3">TUFC12733</strain>
    </source>
</reference>
<organism evidence="2 3">
    <name type="scientific">Calocera viscosa (strain TUFC12733)</name>
    <dbReference type="NCBI Taxonomy" id="1330018"/>
    <lineage>
        <taxon>Eukaryota</taxon>
        <taxon>Fungi</taxon>
        <taxon>Dikarya</taxon>
        <taxon>Basidiomycota</taxon>
        <taxon>Agaricomycotina</taxon>
        <taxon>Dacrymycetes</taxon>
        <taxon>Dacrymycetales</taxon>
        <taxon>Dacrymycetaceae</taxon>
        <taxon>Calocera</taxon>
    </lineage>
</organism>
<keyword evidence="1" id="KW-0472">Membrane</keyword>